<evidence type="ECO:0000256" key="2">
    <source>
        <dbReference type="ARBA" id="ARBA00023002"/>
    </source>
</evidence>
<comment type="catalytic activity">
    <reaction evidence="3">
        <text>L-methionyl-[protein] + [thioredoxin]-disulfide + H2O = L-methionyl-(S)-S-oxide-[protein] + [thioredoxin]-dithiol</text>
        <dbReference type="Rhea" id="RHEA:14217"/>
        <dbReference type="Rhea" id="RHEA-COMP:10698"/>
        <dbReference type="Rhea" id="RHEA-COMP:10700"/>
        <dbReference type="Rhea" id="RHEA-COMP:12313"/>
        <dbReference type="Rhea" id="RHEA-COMP:12315"/>
        <dbReference type="ChEBI" id="CHEBI:15377"/>
        <dbReference type="ChEBI" id="CHEBI:16044"/>
        <dbReference type="ChEBI" id="CHEBI:29950"/>
        <dbReference type="ChEBI" id="CHEBI:44120"/>
        <dbReference type="ChEBI" id="CHEBI:50058"/>
        <dbReference type="EC" id="1.8.4.11"/>
    </reaction>
</comment>
<evidence type="ECO:0000256" key="1">
    <source>
        <dbReference type="ARBA" id="ARBA00012502"/>
    </source>
</evidence>
<comment type="caution">
    <text evidence="6">The sequence shown here is derived from an EMBL/GenBank/DDBJ whole genome shotgun (WGS) entry which is preliminary data.</text>
</comment>
<organism evidence="6 7">
    <name type="scientific">Flagellimonas algicola</name>
    <dbReference type="NCBI Taxonomy" id="2583815"/>
    <lineage>
        <taxon>Bacteria</taxon>
        <taxon>Pseudomonadati</taxon>
        <taxon>Bacteroidota</taxon>
        <taxon>Flavobacteriia</taxon>
        <taxon>Flavobacteriales</taxon>
        <taxon>Flavobacteriaceae</taxon>
        <taxon>Flagellimonas</taxon>
    </lineage>
</organism>
<dbReference type="EC" id="1.8.4.11" evidence="1"/>
<reference evidence="6 7" key="1">
    <citation type="submission" date="2019-05" db="EMBL/GenBank/DDBJ databases">
        <title>Flagellimonas sp. AsT0115, sp. nov., isolated from a marine red algae, Asparagopsis taxiformis.</title>
        <authorList>
            <person name="Kim J."/>
            <person name="Jeong S.E."/>
            <person name="Jeon C.O."/>
        </authorList>
    </citation>
    <scope>NUCLEOTIDE SEQUENCE [LARGE SCALE GENOMIC DNA]</scope>
    <source>
        <strain evidence="6 7">AsT0115</strain>
    </source>
</reference>
<dbReference type="InterPro" id="IPR036509">
    <property type="entry name" value="Met_Sox_Rdtase_MsrA_sf"/>
</dbReference>
<evidence type="ECO:0000313" key="6">
    <source>
        <dbReference type="EMBL" id="TMU57004.1"/>
    </source>
</evidence>
<evidence type="ECO:0000313" key="7">
    <source>
        <dbReference type="Proteomes" id="UP000751614"/>
    </source>
</evidence>
<evidence type="ECO:0000259" key="5">
    <source>
        <dbReference type="Pfam" id="PF01625"/>
    </source>
</evidence>
<comment type="catalytic activity">
    <reaction evidence="4">
        <text>[thioredoxin]-disulfide + L-methionine + H2O = L-methionine (S)-S-oxide + [thioredoxin]-dithiol</text>
        <dbReference type="Rhea" id="RHEA:19993"/>
        <dbReference type="Rhea" id="RHEA-COMP:10698"/>
        <dbReference type="Rhea" id="RHEA-COMP:10700"/>
        <dbReference type="ChEBI" id="CHEBI:15377"/>
        <dbReference type="ChEBI" id="CHEBI:29950"/>
        <dbReference type="ChEBI" id="CHEBI:50058"/>
        <dbReference type="ChEBI" id="CHEBI:57844"/>
        <dbReference type="ChEBI" id="CHEBI:58772"/>
        <dbReference type="EC" id="1.8.4.11"/>
    </reaction>
</comment>
<protein>
    <recommendedName>
        <fullName evidence="1">peptide-methionine (S)-S-oxide reductase</fullName>
        <ecNumber evidence="1">1.8.4.11</ecNumber>
    </recommendedName>
</protein>
<proteinExistence type="predicted"/>
<name>A0ABY2WPU3_9FLAO</name>
<dbReference type="SUPFAM" id="SSF55068">
    <property type="entry name" value="Peptide methionine sulfoxide reductase"/>
    <property type="match status" value="1"/>
</dbReference>
<dbReference type="Gene3D" id="3.30.1060.10">
    <property type="entry name" value="Peptide methionine sulphoxide reductase MsrA"/>
    <property type="match status" value="1"/>
</dbReference>
<evidence type="ECO:0000256" key="3">
    <source>
        <dbReference type="ARBA" id="ARBA00047806"/>
    </source>
</evidence>
<keyword evidence="2" id="KW-0560">Oxidoreductase</keyword>
<dbReference type="PANTHER" id="PTHR43774">
    <property type="entry name" value="PEPTIDE METHIONINE SULFOXIDE REDUCTASE"/>
    <property type="match status" value="1"/>
</dbReference>
<keyword evidence="7" id="KW-1185">Reference proteome</keyword>
<sequence>MDNKKIALGGGCHWCTEAVFQSLLGVEKVEQGFVSPQLELNAFSEAVIVHFNPGLIPLKALIAIHLHTHKSTSDHSFRKKYRSAIYAFTEEEIIESKTFLEELQKDFEEALITKVFHFGDFKPSEAQFHDYYFNNPNKPFCETYISPKLRLLIQKFGGWVNHEKVNTSHEWT</sequence>
<dbReference type="InterPro" id="IPR002569">
    <property type="entry name" value="Met_Sox_Rdtase_MsrA_dom"/>
</dbReference>
<evidence type="ECO:0000256" key="4">
    <source>
        <dbReference type="ARBA" id="ARBA00048782"/>
    </source>
</evidence>
<accession>A0ABY2WPU3</accession>
<feature type="domain" description="Peptide methionine sulphoxide reductase MsrA" evidence="5">
    <location>
        <begin position="5"/>
        <end position="141"/>
    </location>
</feature>
<dbReference type="PANTHER" id="PTHR43774:SF1">
    <property type="entry name" value="PEPTIDE METHIONINE SULFOXIDE REDUCTASE MSRA 2"/>
    <property type="match status" value="1"/>
</dbReference>
<dbReference type="Pfam" id="PF01625">
    <property type="entry name" value="PMSR"/>
    <property type="match status" value="1"/>
</dbReference>
<dbReference type="Proteomes" id="UP000751614">
    <property type="component" value="Unassembled WGS sequence"/>
</dbReference>
<gene>
    <name evidence="6" type="ORF">FGG15_05505</name>
</gene>
<dbReference type="RefSeq" id="WP_138834031.1">
    <property type="nucleotide sequence ID" value="NZ_VCNI01000001.1"/>
</dbReference>
<dbReference type="EMBL" id="VCNI01000001">
    <property type="protein sequence ID" value="TMU57004.1"/>
    <property type="molecule type" value="Genomic_DNA"/>
</dbReference>